<dbReference type="Proteomes" id="UP000035174">
    <property type="component" value="Unassembled WGS sequence"/>
</dbReference>
<organism evidence="6 9">
    <name type="scientific">Streptococcus agalactiae</name>
    <dbReference type="NCBI Taxonomy" id="1311"/>
    <lineage>
        <taxon>Bacteria</taxon>
        <taxon>Bacillati</taxon>
        <taxon>Bacillota</taxon>
        <taxon>Bacilli</taxon>
        <taxon>Lactobacillales</taxon>
        <taxon>Streptococcaceae</taxon>
        <taxon>Streptococcus</taxon>
    </lineage>
</organism>
<dbReference type="RefSeq" id="WP_000724543.1">
    <property type="nucleotide sequence ID" value="NZ_AP018935.1"/>
</dbReference>
<evidence type="ECO:0000313" key="5">
    <source>
        <dbReference type="EMBL" id="OCM71141.1"/>
    </source>
</evidence>
<dbReference type="Proteomes" id="UP000093122">
    <property type="component" value="Unassembled WGS sequence"/>
</dbReference>
<evidence type="ECO:0000313" key="3">
    <source>
        <dbReference type="EMBL" id="KLJ28240.1"/>
    </source>
</evidence>
<dbReference type="Proteomes" id="UP001230629">
    <property type="component" value="Unassembled WGS sequence"/>
</dbReference>
<evidence type="ECO:0000313" key="8">
    <source>
        <dbReference type="Proteomes" id="UP000093122"/>
    </source>
</evidence>
<feature type="signal peptide" evidence="1">
    <location>
        <begin position="1"/>
        <end position="23"/>
    </location>
</feature>
<dbReference type="InterPro" id="IPR002988">
    <property type="entry name" value="GA_module"/>
</dbReference>
<reference evidence="5 8" key="2">
    <citation type="journal article" date="2016" name="Sci. Rep.">
        <title>Serotype IV Streptococcus agalactiae ST-452 has arisen from large genomic recombination events between CC23 and the hypervirulent CC17 lineages.</title>
        <authorList>
            <person name="Campisi E."/>
            <person name="Rinaudo C.D."/>
            <person name="Donati C."/>
            <person name="Barucco M."/>
            <person name="Torricelli G."/>
            <person name="Edwards M.S."/>
            <person name="Baker C.J."/>
            <person name="Margarit I."/>
            <person name="Rosini R."/>
        </authorList>
    </citation>
    <scope>NUCLEOTIDE SEQUENCE [LARGE SCALE GENOMIC DNA]</scope>
    <source>
        <strain evidence="5 8">CZ-PW-140</strain>
    </source>
</reference>
<dbReference type="EMBL" id="LCVB01000032">
    <property type="protein sequence ID" value="KLJ28240.1"/>
    <property type="molecule type" value="Genomic_DNA"/>
</dbReference>
<comment type="caution">
    <text evidence="6">The sequence shown here is derived from an EMBL/GenBank/DDBJ whole genome shotgun (WGS) entry which is preliminary data.</text>
</comment>
<dbReference type="KEGG" id="sage:EN72_04905"/>
<proteinExistence type="predicted"/>
<feature type="chain" id="PRO_5014224254" evidence="1">
    <location>
        <begin position="24"/>
        <end position="181"/>
    </location>
</feature>
<evidence type="ECO:0000313" key="9">
    <source>
        <dbReference type="Proteomes" id="UP000256718"/>
    </source>
</evidence>
<protein>
    <submittedName>
        <fullName evidence="4">GA module-containing protein</fullName>
    </submittedName>
</protein>
<reference evidence="3 7" key="1">
    <citation type="journal article" date="2015" name="PLoS ONE">
        <title>Genomic analysis reveals the molecular basis for capsule loss in the group B streptococcus population.</title>
        <authorList>
            <consortium name="DEVANI Consortium"/>
            <person name="Rosini R."/>
            <person name="Campisi E."/>
            <person name="De Chiara M."/>
            <person name="Tettelin H."/>
            <person name="Rinaudo D."/>
            <person name="Toniolo C."/>
            <person name="Metruccio M."/>
            <person name="Guidotti S."/>
            <person name="Sorensen U.B."/>
            <person name="Kilian M."/>
            <person name="Ramirez M."/>
            <person name="Janulczyk R."/>
            <person name="Donati C."/>
            <person name="Grandi G."/>
            <person name="Margarit I."/>
        </authorList>
    </citation>
    <scope>NUCLEOTIDE SEQUENCE [LARGE SCALE GENOMIC DNA]</scope>
    <source>
        <strain evidence="3 7">ES-PW-063</strain>
    </source>
</reference>
<dbReference type="EMBL" id="MAWT01000033">
    <property type="protein sequence ID" value="OCM71141.1"/>
    <property type="molecule type" value="Genomic_DNA"/>
</dbReference>
<accession>A0A0E1EME4</accession>
<gene>
    <name evidence="5" type="ORF">AX245_04815</name>
    <name evidence="6" type="ORF">C4618_06555</name>
    <name evidence="4" type="ORF">QP229_01855</name>
    <name evidence="3" type="ORF">WA45_08160</name>
</gene>
<evidence type="ECO:0000313" key="4">
    <source>
        <dbReference type="EMBL" id="MDK6898738.1"/>
    </source>
</evidence>
<evidence type="ECO:0000313" key="6">
    <source>
        <dbReference type="EMBL" id="RDY81525.1"/>
    </source>
</evidence>
<reference evidence="6 9" key="3">
    <citation type="journal article" date="2018" name="Emerg. Microbes Infect.">
        <title>Phenotypic and molecular analysis of nontypeable Group B streptococci: identification of cps2a and hybrid cps2a/cps5 Group B streptococcal capsule gene clusters.</title>
        <authorList>
            <person name="Alhhazmi A."/>
            <person name="Tyrrell G.J."/>
        </authorList>
    </citation>
    <scope>NUCLEOTIDE SEQUENCE [LARGE SCALE GENOMIC DNA]</scope>
    <source>
        <strain evidence="6 9">PLGBS17</strain>
    </source>
</reference>
<reference evidence="4" key="4">
    <citation type="submission" date="2023-05" db="EMBL/GenBank/DDBJ databases">
        <title>Cataloging the Phylogenetic Diversity of Human Bladder Bacteria.</title>
        <authorList>
            <person name="Du J."/>
        </authorList>
    </citation>
    <scope>NUCLEOTIDE SEQUENCE</scope>
    <source>
        <strain evidence="4">UMB8703</strain>
    </source>
</reference>
<dbReference type="EMBL" id="JASOIH010000001">
    <property type="protein sequence ID" value="MDK6898738.1"/>
    <property type="molecule type" value="Genomic_DNA"/>
</dbReference>
<evidence type="ECO:0000313" key="7">
    <source>
        <dbReference type="Proteomes" id="UP000035174"/>
    </source>
</evidence>
<dbReference type="AlphaFoldDB" id="A0A0E1EME4"/>
<name>A0A0E1EME4_STRAG</name>
<feature type="domain" description="Protein G-related albumin-binding (GA) module" evidence="2">
    <location>
        <begin position="69"/>
        <end position="118"/>
    </location>
</feature>
<sequence>MKKITTLILASSLLLVATTSVKADDNFEMPTRYVKMSEKSKAFYQRLQEKQRKAHTTVKTFNNSEIRHQLPLKQEKARNDIYNLGILISQESKGFIQRIDNAYSLENVSDIVNEAQALYKRNYDLFEKIKSTRDKVQVLLASHQDNTDLKNFYAELDDMYEHVYLNESRVEAINRNIQKYN</sequence>
<dbReference type="Pfam" id="PF01468">
    <property type="entry name" value="GA"/>
    <property type="match status" value="1"/>
</dbReference>
<keyword evidence="1" id="KW-0732">Signal</keyword>
<dbReference type="EMBL" id="QHGZ01000154">
    <property type="protein sequence ID" value="RDY81525.1"/>
    <property type="molecule type" value="Genomic_DNA"/>
</dbReference>
<dbReference type="Proteomes" id="UP000256718">
    <property type="component" value="Unassembled WGS sequence"/>
</dbReference>
<evidence type="ECO:0000259" key="2">
    <source>
        <dbReference type="Pfam" id="PF01468"/>
    </source>
</evidence>
<evidence type="ECO:0000256" key="1">
    <source>
        <dbReference type="SAM" id="SignalP"/>
    </source>
</evidence>